<dbReference type="SUPFAM" id="SSF55676">
    <property type="entry name" value="CytB endotoxin-like"/>
    <property type="match status" value="1"/>
</dbReference>
<organism evidence="2 3">
    <name type="scientific">Thanatephorus cucumeris (strain AG1-IB / isolate 7/3/14)</name>
    <name type="common">Lettuce bottom rot fungus</name>
    <name type="synonym">Rhizoctonia solani</name>
    <dbReference type="NCBI Taxonomy" id="1108050"/>
    <lineage>
        <taxon>Eukaryota</taxon>
        <taxon>Fungi</taxon>
        <taxon>Dikarya</taxon>
        <taxon>Basidiomycota</taxon>
        <taxon>Agaricomycotina</taxon>
        <taxon>Agaricomycetes</taxon>
        <taxon>Cantharellales</taxon>
        <taxon>Ceratobasidiaceae</taxon>
        <taxon>Rhizoctonia</taxon>
        <taxon>Rhizoctonia solani AG-1</taxon>
    </lineage>
</organism>
<name>A0A0B7FB44_THACB</name>
<evidence type="ECO:0000313" key="2">
    <source>
        <dbReference type="EMBL" id="CEL53423.1"/>
    </source>
</evidence>
<feature type="compositionally biased region" description="Basic and acidic residues" evidence="1">
    <location>
        <begin position="207"/>
        <end position="216"/>
    </location>
</feature>
<protein>
    <submittedName>
        <fullName evidence="2">Uncharacterized protein</fullName>
    </submittedName>
</protein>
<feature type="region of interest" description="Disordered" evidence="1">
    <location>
        <begin position="204"/>
        <end position="243"/>
    </location>
</feature>
<dbReference type="Proteomes" id="UP000059188">
    <property type="component" value="Unassembled WGS sequence"/>
</dbReference>
<gene>
    <name evidence="2" type="ORF">RSOLAG1IB_11355</name>
</gene>
<dbReference type="Gene3D" id="3.40.198.10">
    <property type="entry name" value="Delta-endotoxin CytB-like"/>
    <property type="match status" value="1"/>
</dbReference>
<evidence type="ECO:0000256" key="1">
    <source>
        <dbReference type="SAM" id="MobiDB-lite"/>
    </source>
</evidence>
<proteinExistence type="predicted"/>
<dbReference type="EMBL" id="LN679222">
    <property type="protein sequence ID" value="CEL53423.1"/>
    <property type="molecule type" value="Genomic_DNA"/>
</dbReference>
<dbReference type="InterPro" id="IPR035918">
    <property type="entry name" value="CytB_endotoxin-like_sf"/>
</dbReference>
<feature type="compositionally biased region" description="Basic and acidic residues" evidence="1">
    <location>
        <begin position="224"/>
        <end position="237"/>
    </location>
</feature>
<evidence type="ECO:0000313" key="3">
    <source>
        <dbReference type="Proteomes" id="UP000059188"/>
    </source>
</evidence>
<accession>A0A0B7FB44</accession>
<reference evidence="2 3" key="1">
    <citation type="submission" date="2014-11" db="EMBL/GenBank/DDBJ databases">
        <authorList>
            <person name="Wibberg Daniel"/>
        </authorList>
    </citation>
    <scope>NUCLEOTIDE SEQUENCE [LARGE SCALE GENOMIC DNA]</scope>
    <source>
        <strain evidence="2">Rhizoctonia solani AG1-IB 7/3/14</strain>
    </source>
</reference>
<keyword evidence="3" id="KW-1185">Reference proteome</keyword>
<dbReference type="AlphaFoldDB" id="A0A0B7FB44"/>
<sequence length="243" mass="27256">MSQPADQRSNPPPSAEDQSSFFFRTLVVPEELAAATQNVKKFAGYFLDLNSEGEEAFNWIKFQDAIDRLPDHGIVIDLYDSTKIQEVGAAKSILLNRVANYITGVLHIGVDQESLKTKIDNIFGCSGNLTKETAGSQSNLPHLGYTYGIVFASPSGPTHFTSVVITVRFRAFTTLESYWWFFSSPRENYRVEIAAARLSVKQTFKAPRKENTKEEPGTVTEDTPTDHTARNGREKREKARRTK</sequence>